<evidence type="ECO:0000256" key="1">
    <source>
        <dbReference type="SAM" id="MobiDB-lite"/>
    </source>
</evidence>
<feature type="compositionally biased region" description="Basic and acidic residues" evidence="1">
    <location>
        <begin position="53"/>
        <end position="66"/>
    </location>
</feature>
<dbReference type="EMBL" id="FXYH01000014">
    <property type="protein sequence ID" value="SMX47100.1"/>
    <property type="molecule type" value="Genomic_DNA"/>
</dbReference>
<dbReference type="Proteomes" id="UP000220836">
    <property type="component" value="Unassembled WGS sequence"/>
</dbReference>
<evidence type="ECO:0000313" key="3">
    <source>
        <dbReference type="Proteomes" id="UP000220836"/>
    </source>
</evidence>
<feature type="region of interest" description="Disordered" evidence="1">
    <location>
        <begin position="39"/>
        <end position="76"/>
    </location>
</feature>
<dbReference type="OrthoDB" id="5936191at2"/>
<proteinExistence type="predicted"/>
<dbReference type="Gene3D" id="3.90.226.10">
    <property type="entry name" value="2-enoyl-CoA Hydratase, Chain A, domain 1"/>
    <property type="match status" value="1"/>
</dbReference>
<dbReference type="AlphaFoldDB" id="A0A238KWU7"/>
<dbReference type="InterPro" id="IPR029045">
    <property type="entry name" value="ClpP/crotonase-like_dom_sf"/>
</dbReference>
<protein>
    <recommendedName>
        <fullName evidence="4">Clp protease</fullName>
    </recommendedName>
</protein>
<name>A0A238KWU7_9RHOB</name>
<gene>
    <name evidence="2" type="ORF">PEV8663_03474</name>
</gene>
<keyword evidence="3" id="KW-1185">Reference proteome</keyword>
<accession>A0A238KWU7</accession>
<reference evidence="2 3" key="1">
    <citation type="submission" date="2017-05" db="EMBL/GenBank/DDBJ databases">
        <authorList>
            <person name="Song R."/>
            <person name="Chenine A.L."/>
            <person name="Ruprecht R.M."/>
        </authorList>
    </citation>
    <scope>NUCLEOTIDE SEQUENCE [LARGE SCALE GENOMIC DNA]</scope>
    <source>
        <strain evidence="2 3">CECT 8663</strain>
    </source>
</reference>
<sequence length="247" mass="27128">MKPRSAARAMMGIFVFQLGIGALLVMGDIKGSSLSLPRFTPDAPRLNQPVRPGDQRRIYRPDRDAPQVRPARAPGTLPDRLTLTFEDSQYRLEGAISPDDAPRIITQIVQADPPVQDLIVQSPGGSVHDALELGRHLRTSGINTRILSGEICYSACPYLFAGGAARLVDPTASVGVHQHDFDKNTYLPAFVAIEDIQRGQGEVMSYLNDMGVDPLIMRHALATPASEIYILLPEQIQTYRLSTEDKQ</sequence>
<dbReference type="RefSeq" id="WP_097805934.1">
    <property type="nucleotide sequence ID" value="NZ_FXYH01000014.1"/>
</dbReference>
<organism evidence="2 3">
    <name type="scientific">Pelagimonas varians</name>
    <dbReference type="NCBI Taxonomy" id="696760"/>
    <lineage>
        <taxon>Bacteria</taxon>
        <taxon>Pseudomonadati</taxon>
        <taxon>Pseudomonadota</taxon>
        <taxon>Alphaproteobacteria</taxon>
        <taxon>Rhodobacterales</taxon>
        <taxon>Roseobacteraceae</taxon>
        <taxon>Pelagimonas</taxon>
    </lineage>
</organism>
<evidence type="ECO:0008006" key="4">
    <source>
        <dbReference type="Google" id="ProtNLM"/>
    </source>
</evidence>
<evidence type="ECO:0000313" key="2">
    <source>
        <dbReference type="EMBL" id="SMX47100.1"/>
    </source>
</evidence>
<dbReference type="SUPFAM" id="SSF52096">
    <property type="entry name" value="ClpP/crotonase"/>
    <property type="match status" value="1"/>
</dbReference>